<feature type="domain" description="RiboL-PSP-HEPN" evidence="1">
    <location>
        <begin position="28"/>
        <end position="168"/>
    </location>
</feature>
<dbReference type="InterPro" id="IPR041519">
    <property type="entry name" value="HEPN_RiboL-PSP"/>
</dbReference>
<organism evidence="2 3">
    <name type="scientific">Alteraurantiacibacter aquimixticola</name>
    <dbReference type="NCBI Taxonomy" id="2489173"/>
    <lineage>
        <taxon>Bacteria</taxon>
        <taxon>Pseudomonadati</taxon>
        <taxon>Pseudomonadota</taxon>
        <taxon>Alphaproteobacteria</taxon>
        <taxon>Sphingomonadales</taxon>
        <taxon>Erythrobacteraceae</taxon>
        <taxon>Alteraurantiacibacter</taxon>
    </lineage>
</organism>
<reference evidence="2 3" key="1">
    <citation type="submission" date="2019-04" db="EMBL/GenBank/DDBJ databases">
        <title>Altererythrobacter aquimixticola sp. nov., isolated from sediment of junction between the ocean and a freshwater spring.</title>
        <authorList>
            <person name="Yoon J.-H."/>
        </authorList>
    </citation>
    <scope>NUCLEOTIDE SEQUENCE [LARGE SCALE GENOMIC DNA]</scope>
    <source>
        <strain evidence="2 3">SSKS-13</strain>
    </source>
</reference>
<gene>
    <name evidence="2" type="ORF">E5222_08915</name>
</gene>
<accession>A0A4T3F6A4</accession>
<name>A0A4T3F6A4_9SPHN</name>
<evidence type="ECO:0000313" key="3">
    <source>
        <dbReference type="Proteomes" id="UP000309389"/>
    </source>
</evidence>
<sequence length="193" mass="21187">MVDDLATARRITYNVPDLACNTTIQELKIKSYILMAHAIIEEYLENISLHVAKEAIRELNSNSTVTTALLGLISSGIIGRIEEDGISRKIKREPFEDLKLFAETAFGRFKTVVSSNNGIKKEDQLKLLIPIGIDPETEDPATMAALDSFGGKRGAIAHVFKISKSHTLSEIDGDLKTIRLGLLNYDSACLANV</sequence>
<dbReference type="Proteomes" id="UP000309389">
    <property type="component" value="Unassembled WGS sequence"/>
</dbReference>
<dbReference type="AlphaFoldDB" id="A0A4T3F6A4"/>
<comment type="caution">
    <text evidence="2">The sequence shown here is derived from an EMBL/GenBank/DDBJ whole genome shotgun (WGS) entry which is preliminary data.</text>
</comment>
<dbReference type="EMBL" id="SSHH01000002">
    <property type="protein sequence ID" value="TIX50386.1"/>
    <property type="molecule type" value="Genomic_DNA"/>
</dbReference>
<evidence type="ECO:0000259" key="1">
    <source>
        <dbReference type="Pfam" id="PF18735"/>
    </source>
</evidence>
<dbReference type="OrthoDB" id="7605459at2"/>
<evidence type="ECO:0000313" key="2">
    <source>
        <dbReference type="EMBL" id="TIX50386.1"/>
    </source>
</evidence>
<dbReference type="Pfam" id="PF18735">
    <property type="entry name" value="HEPN_RiboL-PSP"/>
    <property type="match status" value="1"/>
</dbReference>
<proteinExistence type="predicted"/>
<keyword evidence="3" id="KW-1185">Reference proteome</keyword>
<protein>
    <recommendedName>
        <fullName evidence="1">RiboL-PSP-HEPN domain-containing protein</fullName>
    </recommendedName>
</protein>